<proteinExistence type="predicted"/>
<dbReference type="RefSeq" id="WP_345190996.1">
    <property type="nucleotide sequence ID" value="NZ_BAABJJ010000014.1"/>
</dbReference>
<feature type="transmembrane region" description="Helical" evidence="5">
    <location>
        <begin position="266"/>
        <end position="282"/>
    </location>
</feature>
<evidence type="ECO:0000256" key="3">
    <source>
        <dbReference type="ARBA" id="ARBA00022989"/>
    </source>
</evidence>
<evidence type="ECO:0000256" key="4">
    <source>
        <dbReference type="ARBA" id="ARBA00023136"/>
    </source>
</evidence>
<evidence type="ECO:0000259" key="6">
    <source>
        <dbReference type="Pfam" id="PF04932"/>
    </source>
</evidence>
<sequence>MDNKAKKRLIYFLLFSLLIYSGIYLWTNYQLVNVAVSGIKVELNKNALDKGIPLLYTNRNKEATIDLQKPYRFKKINDSVIILDNLEDLDISKFRVYFEYPGTNYMFRKLTVFSKNLSNEISLDDIKEHEGVKKQDDLFFDVKMHNSFLEYPFVLIDKIPYLKITFGILFVGLLLYFFLLKTSVFDLLLTLKKEDILFAMFLLSIFSFAPLYNIALILGVPFYIKYFDWKLFKENKLNILFILFFIVYLINNICISNSVANEFSTIERFVPFIFIPILMASIKFSNALYYLMLSALAIGIVLFTSSLLDFIILERHEYFSFKQFSKYYHPVYLSYLFFLVICFLQQYYHHREKYILQGVFLLFLIFLGSKLVLLVAVPLYLLFHLNVKRKSVIFVVLCVMLLPSVLLFKPLQKRFNDILNFNDLSLLKETKIHDSNDSRVNGLTLRLILWKEAIATLNGFDEFAFGNGVSRLRAEDLRARLTSLGLIHHKGLNPHNQYVDTFWRTGFIGFIVLILIFAQSIIMGVKSKNKILLIFTLFLMFSFITESVFGRVRGVYFITVSLLILTNTNFNYKLKAIKNKETIIP</sequence>
<evidence type="ECO:0000313" key="8">
    <source>
        <dbReference type="Proteomes" id="UP001501302"/>
    </source>
</evidence>
<feature type="transmembrane region" description="Helical" evidence="5">
    <location>
        <begin position="201"/>
        <end position="224"/>
    </location>
</feature>
<evidence type="ECO:0000256" key="2">
    <source>
        <dbReference type="ARBA" id="ARBA00022692"/>
    </source>
</evidence>
<comment type="caution">
    <text evidence="7">The sequence shown here is derived from an EMBL/GenBank/DDBJ whole genome shotgun (WGS) entry which is preliminary data.</text>
</comment>
<accession>A0ABP9GHS0</accession>
<feature type="transmembrane region" description="Helical" evidence="5">
    <location>
        <begin position="555"/>
        <end position="572"/>
    </location>
</feature>
<keyword evidence="4 5" id="KW-0472">Membrane</keyword>
<feature type="transmembrane region" description="Helical" evidence="5">
    <location>
        <begin position="331"/>
        <end position="348"/>
    </location>
</feature>
<dbReference type="Pfam" id="PF04932">
    <property type="entry name" value="Wzy_C"/>
    <property type="match status" value="1"/>
</dbReference>
<evidence type="ECO:0000313" key="7">
    <source>
        <dbReference type="EMBL" id="GAA4941858.1"/>
    </source>
</evidence>
<gene>
    <name evidence="7" type="ORF">GCM10023314_13590</name>
</gene>
<keyword evidence="8" id="KW-1185">Reference proteome</keyword>
<feature type="transmembrane region" description="Helical" evidence="5">
    <location>
        <begin position="502"/>
        <end position="524"/>
    </location>
</feature>
<feature type="domain" description="O-antigen ligase-related" evidence="6">
    <location>
        <begin position="360"/>
        <end position="514"/>
    </location>
</feature>
<protein>
    <recommendedName>
        <fullName evidence="6">O-antigen ligase-related domain-containing protein</fullName>
    </recommendedName>
</protein>
<feature type="transmembrane region" description="Helical" evidence="5">
    <location>
        <begin position="236"/>
        <end position="254"/>
    </location>
</feature>
<evidence type="ECO:0000256" key="5">
    <source>
        <dbReference type="SAM" id="Phobius"/>
    </source>
</evidence>
<reference evidence="8" key="1">
    <citation type="journal article" date="2019" name="Int. J. Syst. Evol. Microbiol.">
        <title>The Global Catalogue of Microorganisms (GCM) 10K type strain sequencing project: providing services to taxonomists for standard genome sequencing and annotation.</title>
        <authorList>
            <consortium name="The Broad Institute Genomics Platform"/>
            <consortium name="The Broad Institute Genome Sequencing Center for Infectious Disease"/>
            <person name="Wu L."/>
            <person name="Ma J."/>
        </authorList>
    </citation>
    <scope>NUCLEOTIDE SEQUENCE [LARGE SCALE GENOMIC DNA]</scope>
    <source>
        <strain evidence="8">JCM 18285</strain>
    </source>
</reference>
<keyword evidence="3 5" id="KW-1133">Transmembrane helix</keyword>
<feature type="transmembrane region" description="Helical" evidence="5">
    <location>
        <begin position="288"/>
        <end position="311"/>
    </location>
</feature>
<organism evidence="7 8">
    <name type="scientific">Algibacter agarivorans</name>
    <dbReference type="NCBI Taxonomy" id="1109741"/>
    <lineage>
        <taxon>Bacteria</taxon>
        <taxon>Pseudomonadati</taxon>
        <taxon>Bacteroidota</taxon>
        <taxon>Flavobacteriia</taxon>
        <taxon>Flavobacteriales</taxon>
        <taxon>Flavobacteriaceae</taxon>
        <taxon>Algibacter</taxon>
    </lineage>
</organism>
<evidence type="ECO:0000256" key="1">
    <source>
        <dbReference type="ARBA" id="ARBA00004141"/>
    </source>
</evidence>
<feature type="transmembrane region" description="Helical" evidence="5">
    <location>
        <begin position="531"/>
        <end position="549"/>
    </location>
</feature>
<feature type="transmembrane region" description="Helical" evidence="5">
    <location>
        <begin position="354"/>
        <end position="380"/>
    </location>
</feature>
<comment type="subcellular location">
    <subcellularLocation>
        <location evidence="1">Membrane</location>
        <topology evidence="1">Multi-pass membrane protein</topology>
    </subcellularLocation>
</comment>
<keyword evidence="2 5" id="KW-0812">Transmembrane</keyword>
<feature type="transmembrane region" description="Helical" evidence="5">
    <location>
        <begin position="161"/>
        <end position="180"/>
    </location>
</feature>
<dbReference type="EMBL" id="BAABJJ010000014">
    <property type="protein sequence ID" value="GAA4941858.1"/>
    <property type="molecule type" value="Genomic_DNA"/>
</dbReference>
<dbReference type="Proteomes" id="UP001501302">
    <property type="component" value="Unassembled WGS sequence"/>
</dbReference>
<name>A0ABP9GHS0_9FLAO</name>
<feature type="transmembrane region" description="Helical" evidence="5">
    <location>
        <begin position="392"/>
        <end position="411"/>
    </location>
</feature>
<feature type="transmembrane region" description="Helical" evidence="5">
    <location>
        <begin position="9"/>
        <end position="27"/>
    </location>
</feature>
<dbReference type="InterPro" id="IPR007016">
    <property type="entry name" value="O-antigen_ligase-rel_domated"/>
</dbReference>